<evidence type="ECO:0000313" key="1">
    <source>
        <dbReference type="EMBL" id="XBS19727.1"/>
    </source>
</evidence>
<dbReference type="Proteomes" id="UP001225378">
    <property type="component" value="Chromosome"/>
</dbReference>
<dbReference type="RefSeq" id="WP_349431361.1">
    <property type="nucleotide sequence ID" value="NZ_CP157743.1"/>
</dbReference>
<evidence type="ECO:0008006" key="3">
    <source>
        <dbReference type="Google" id="ProtNLM"/>
    </source>
</evidence>
<organism evidence="1 2">
    <name type="scientific">Methylomarinum roseum</name>
    <dbReference type="NCBI Taxonomy" id="3067653"/>
    <lineage>
        <taxon>Bacteria</taxon>
        <taxon>Pseudomonadati</taxon>
        <taxon>Pseudomonadota</taxon>
        <taxon>Gammaproteobacteria</taxon>
        <taxon>Methylococcales</taxon>
        <taxon>Methylococcaceae</taxon>
        <taxon>Methylomarinum</taxon>
    </lineage>
</organism>
<accession>A0AAU7NRY8</accession>
<dbReference type="KEGG" id="mech:Q9L42_015370"/>
<dbReference type="EMBL" id="CP157743">
    <property type="protein sequence ID" value="XBS19727.1"/>
    <property type="molecule type" value="Genomic_DNA"/>
</dbReference>
<evidence type="ECO:0000313" key="2">
    <source>
        <dbReference type="Proteomes" id="UP001225378"/>
    </source>
</evidence>
<gene>
    <name evidence="1" type="ORF">Q9L42_015370</name>
</gene>
<name>A0AAU7NRY8_9GAMM</name>
<protein>
    <recommendedName>
        <fullName evidence="3">Fe2OG dioxygenase domain-containing protein</fullName>
    </recommendedName>
</protein>
<dbReference type="AlphaFoldDB" id="A0AAU7NRY8"/>
<dbReference type="SUPFAM" id="SSF51197">
    <property type="entry name" value="Clavaminate synthase-like"/>
    <property type="match status" value="1"/>
</dbReference>
<dbReference type="Gene3D" id="2.60.120.620">
    <property type="entry name" value="q2cbj1_9rhob like domain"/>
    <property type="match status" value="1"/>
</dbReference>
<reference evidence="1 2" key="1">
    <citation type="journal article" date="2024" name="Microbiology">
        <title>Methylomarinum rosea sp. nov., a novel halophilic methanotrophic bacterium from the hypersaline Lake Elton.</title>
        <authorList>
            <person name="Suleimanov R.Z."/>
            <person name="Oshkin I.Y."/>
            <person name="Danilova O.V."/>
            <person name="Suzina N.E."/>
            <person name="Dedysh S.N."/>
        </authorList>
    </citation>
    <scope>NUCLEOTIDE SEQUENCE [LARGE SCALE GENOMIC DNA]</scope>
    <source>
        <strain evidence="1 2">Ch1-1</strain>
    </source>
</reference>
<proteinExistence type="predicted"/>
<keyword evidence="2" id="KW-1185">Reference proteome</keyword>
<sequence length="199" mass="21645">MIIPRGQLTSLKSDIVNIGFASIENSINDALFVALREEALAQKSRARRAVDNGSVSYRGQLADLGEVARAFLTSHPFAEFLRSIFAQRFILSEESSCYTYYGTGDFLSPHRDVADDCLATVLVYLEATSPDPNKLDTGLVLKIYEDGVGKPANLRHMIKTRNGLVVVGRGSAVWHGRPPLLAGEQVVVLTACFSACALI</sequence>